<organism evidence="2 3">
    <name type="scientific">Ectothiorhodospira mobilis</name>
    <dbReference type="NCBI Taxonomy" id="195064"/>
    <lineage>
        <taxon>Bacteria</taxon>
        <taxon>Pseudomonadati</taxon>
        <taxon>Pseudomonadota</taxon>
        <taxon>Gammaproteobacteria</taxon>
        <taxon>Chromatiales</taxon>
        <taxon>Ectothiorhodospiraceae</taxon>
        <taxon>Ectothiorhodospira</taxon>
    </lineage>
</organism>
<keyword evidence="1" id="KW-0812">Transmembrane</keyword>
<evidence type="ECO:0000313" key="2">
    <source>
        <dbReference type="EMBL" id="SFM66637.1"/>
    </source>
</evidence>
<name>A0A1I4SQH4_ECTMO</name>
<sequence>MPSRRAVPHARPLFMHAYPGMHPAVRILGVILYIACVAQGGWPVLMAGGALVAAALARLGPPGLRRFAAMAARLKWFFLSIVLVFGWFTPGLPLAPGLGPLSPSVTGVLQGLERTLVLLLAVGAVVWLLQGTSRERLVQGLLWLTRPLARLAFPRERFAVRLVLTLEALPQVRLLAAEAATSGAQAGGPRQRLRRLGDRAADLFHRVLQAAEEAPLDPIRLPSEAPPAPRHWLALALVILPLALLALAG</sequence>
<keyword evidence="1" id="KW-1133">Transmembrane helix</keyword>
<dbReference type="Proteomes" id="UP000199556">
    <property type="component" value="Unassembled WGS sequence"/>
</dbReference>
<gene>
    <name evidence="2" type="ORF">SAMN05421721_12014</name>
</gene>
<keyword evidence="3" id="KW-1185">Reference proteome</keyword>
<reference evidence="2 3" key="1">
    <citation type="submission" date="2016-10" db="EMBL/GenBank/DDBJ databases">
        <authorList>
            <person name="de Groot N.N."/>
        </authorList>
    </citation>
    <scope>NUCLEOTIDE SEQUENCE [LARGE SCALE GENOMIC DNA]</scope>
    <source>
        <strain evidence="2 3">DSM 4180</strain>
    </source>
</reference>
<keyword evidence="1" id="KW-0472">Membrane</keyword>
<dbReference type="AlphaFoldDB" id="A0A1I4SQH4"/>
<protein>
    <submittedName>
        <fullName evidence="2">Energy-coupling factor transport system permease protein</fullName>
    </submittedName>
</protein>
<evidence type="ECO:0000256" key="1">
    <source>
        <dbReference type="SAM" id="Phobius"/>
    </source>
</evidence>
<feature type="transmembrane region" description="Helical" evidence="1">
    <location>
        <begin position="76"/>
        <end position="95"/>
    </location>
</feature>
<evidence type="ECO:0000313" key="3">
    <source>
        <dbReference type="Proteomes" id="UP000199556"/>
    </source>
</evidence>
<feature type="transmembrane region" description="Helical" evidence="1">
    <location>
        <begin position="30"/>
        <end position="56"/>
    </location>
</feature>
<feature type="transmembrane region" description="Helical" evidence="1">
    <location>
        <begin position="107"/>
        <end position="129"/>
    </location>
</feature>
<accession>A0A1I4SQH4</accession>
<dbReference type="EMBL" id="FOUO01000020">
    <property type="protein sequence ID" value="SFM66637.1"/>
    <property type="molecule type" value="Genomic_DNA"/>
</dbReference>
<dbReference type="STRING" id="195064.SAMN05421721_12014"/>
<proteinExistence type="predicted"/>